<organism evidence="3 4">
    <name type="scientific">Horticoccus luteus</name>
    <dbReference type="NCBI Taxonomy" id="2862869"/>
    <lineage>
        <taxon>Bacteria</taxon>
        <taxon>Pseudomonadati</taxon>
        <taxon>Verrucomicrobiota</taxon>
        <taxon>Opitutia</taxon>
        <taxon>Opitutales</taxon>
        <taxon>Opitutaceae</taxon>
        <taxon>Horticoccus</taxon>
    </lineage>
</organism>
<feature type="signal peptide" evidence="1">
    <location>
        <begin position="1"/>
        <end position="19"/>
    </location>
</feature>
<evidence type="ECO:0000313" key="4">
    <source>
        <dbReference type="Proteomes" id="UP000825051"/>
    </source>
</evidence>
<dbReference type="SUPFAM" id="SSF56436">
    <property type="entry name" value="C-type lectin-like"/>
    <property type="match status" value="1"/>
</dbReference>
<sequence>MRRSLLILGLVCALPSAWGGPPALGENFTLADPVLPMVWIAPGTFLLSDPVGANDDTQVTLTRGYWIGRTEVTQAQWQTVILHHPWLKNISLPSYFSGASRPVEQVSWDMAMEFCATLNALERAAGRLPQGYTYTLPTEAQWEYAARAGTTGKYPGELDAIAWYDRNSGGVTHPVAQKQPNAWGLYDVIGNVYEWCWDWYAPYPGGRVRDPIGPAIGGHRIMRGGNCDAAAGWCWVAQRPRWPNYLKTRSLGFRLALAPARPAASPP</sequence>
<dbReference type="InterPro" id="IPR016187">
    <property type="entry name" value="CTDL_fold"/>
</dbReference>
<dbReference type="Gene3D" id="3.90.1580.10">
    <property type="entry name" value="paralog of FGE (formylglycine-generating enzyme)"/>
    <property type="match status" value="1"/>
</dbReference>
<dbReference type="InterPro" id="IPR042095">
    <property type="entry name" value="SUMF_sf"/>
</dbReference>
<dbReference type="PANTHER" id="PTHR23150:SF19">
    <property type="entry name" value="FORMYLGLYCINE-GENERATING ENZYME"/>
    <property type="match status" value="1"/>
</dbReference>
<dbReference type="Pfam" id="PF03781">
    <property type="entry name" value="FGE-sulfatase"/>
    <property type="match status" value="1"/>
</dbReference>
<name>A0A8F9XJI2_9BACT</name>
<dbReference type="RefSeq" id="WP_220161802.1">
    <property type="nucleotide sequence ID" value="NZ_CP080507.1"/>
</dbReference>
<dbReference type="AlphaFoldDB" id="A0A8F9XJI2"/>
<dbReference type="InterPro" id="IPR005532">
    <property type="entry name" value="SUMF_dom"/>
</dbReference>
<gene>
    <name evidence="3" type="ORF">K0B96_15560</name>
</gene>
<reference evidence="3" key="1">
    <citation type="submission" date="2021-08" db="EMBL/GenBank/DDBJ databases">
        <title>Genome of a novel bacterium of the phylum Verrucomicrobia, Oleiharenicola sp. KSB-15.</title>
        <authorList>
            <person name="Chung J.-H."/>
            <person name="Ahn J.-H."/>
            <person name="Yoon Y."/>
            <person name="Kim D.-Y."/>
            <person name="An S.-H."/>
            <person name="Park I."/>
            <person name="Yeon J."/>
        </authorList>
    </citation>
    <scope>NUCLEOTIDE SEQUENCE</scope>
    <source>
        <strain evidence="3">KSB-15</strain>
    </source>
</reference>
<keyword evidence="4" id="KW-1185">Reference proteome</keyword>
<dbReference type="KEGG" id="ole:K0B96_15560"/>
<protein>
    <submittedName>
        <fullName evidence="3">Formylglycine-generating enzyme family protein</fullName>
    </submittedName>
</protein>
<feature type="chain" id="PRO_5034906038" evidence="1">
    <location>
        <begin position="20"/>
        <end position="267"/>
    </location>
</feature>
<dbReference type="PANTHER" id="PTHR23150">
    <property type="entry name" value="SULFATASE MODIFYING FACTOR 1, 2"/>
    <property type="match status" value="1"/>
</dbReference>
<dbReference type="InterPro" id="IPR051043">
    <property type="entry name" value="Sulfatase_Mod_Factor_Kinase"/>
</dbReference>
<dbReference type="GO" id="GO:0120147">
    <property type="term" value="F:formylglycine-generating oxidase activity"/>
    <property type="evidence" value="ECO:0007669"/>
    <property type="project" value="TreeGrafter"/>
</dbReference>
<dbReference type="EMBL" id="CP080507">
    <property type="protein sequence ID" value="QYM78698.1"/>
    <property type="molecule type" value="Genomic_DNA"/>
</dbReference>
<feature type="domain" description="Sulfatase-modifying factor enzyme-like" evidence="2">
    <location>
        <begin position="37"/>
        <end position="256"/>
    </location>
</feature>
<keyword evidence="1" id="KW-0732">Signal</keyword>
<accession>A0A8F9XJI2</accession>
<dbReference type="Proteomes" id="UP000825051">
    <property type="component" value="Chromosome"/>
</dbReference>
<evidence type="ECO:0000259" key="2">
    <source>
        <dbReference type="Pfam" id="PF03781"/>
    </source>
</evidence>
<evidence type="ECO:0000256" key="1">
    <source>
        <dbReference type="SAM" id="SignalP"/>
    </source>
</evidence>
<proteinExistence type="predicted"/>
<evidence type="ECO:0000313" key="3">
    <source>
        <dbReference type="EMBL" id="QYM78698.1"/>
    </source>
</evidence>